<evidence type="ECO:0000313" key="3">
    <source>
        <dbReference type="Proteomes" id="UP001232148"/>
    </source>
</evidence>
<dbReference type="AlphaFoldDB" id="A0AAD9LWR2"/>
<evidence type="ECO:0008006" key="4">
    <source>
        <dbReference type="Google" id="ProtNLM"/>
    </source>
</evidence>
<evidence type="ECO:0000256" key="1">
    <source>
        <dbReference type="SAM" id="SignalP"/>
    </source>
</evidence>
<accession>A0AAD9LWR2</accession>
<dbReference type="Proteomes" id="UP001232148">
    <property type="component" value="Unassembled WGS sequence"/>
</dbReference>
<evidence type="ECO:0000313" key="2">
    <source>
        <dbReference type="EMBL" id="KAK2023969.1"/>
    </source>
</evidence>
<reference evidence="2" key="1">
    <citation type="submission" date="2021-06" db="EMBL/GenBank/DDBJ databases">
        <title>Comparative genomics, transcriptomics and evolutionary studies reveal genomic signatures of adaptation to plant cell wall in hemibiotrophic fungi.</title>
        <authorList>
            <consortium name="DOE Joint Genome Institute"/>
            <person name="Baroncelli R."/>
            <person name="Diaz J.F."/>
            <person name="Benocci T."/>
            <person name="Peng M."/>
            <person name="Battaglia E."/>
            <person name="Haridas S."/>
            <person name="Andreopoulos W."/>
            <person name="Labutti K."/>
            <person name="Pangilinan J."/>
            <person name="Floch G.L."/>
            <person name="Makela M.R."/>
            <person name="Henrissat B."/>
            <person name="Grigoriev I.V."/>
            <person name="Crouch J.A."/>
            <person name="De Vries R.P."/>
            <person name="Sukno S.A."/>
            <person name="Thon M.R."/>
        </authorList>
    </citation>
    <scope>NUCLEOTIDE SEQUENCE</scope>
    <source>
        <strain evidence="2">MAFF235873</strain>
    </source>
</reference>
<keyword evidence="1" id="KW-0732">Signal</keyword>
<organism evidence="2 3">
    <name type="scientific">Colletotrichum zoysiae</name>
    <dbReference type="NCBI Taxonomy" id="1216348"/>
    <lineage>
        <taxon>Eukaryota</taxon>
        <taxon>Fungi</taxon>
        <taxon>Dikarya</taxon>
        <taxon>Ascomycota</taxon>
        <taxon>Pezizomycotina</taxon>
        <taxon>Sordariomycetes</taxon>
        <taxon>Hypocreomycetidae</taxon>
        <taxon>Glomerellales</taxon>
        <taxon>Glomerellaceae</taxon>
        <taxon>Colletotrichum</taxon>
        <taxon>Colletotrichum graminicola species complex</taxon>
    </lineage>
</organism>
<feature type="chain" id="PRO_5042161051" description="Secreted protein" evidence="1">
    <location>
        <begin position="27"/>
        <end position="106"/>
    </location>
</feature>
<name>A0AAD9LWR2_9PEZI</name>
<proteinExistence type="predicted"/>
<sequence>MLCSMVPTLPLFVRLLLPCSISRSDGSSLKECRGDRVVLVGEWAFARRKGSIAGRRWEEASLCGYRTHTPFFPFLFSFFFPLHPFFFAFPMDFGASSNLTRARQAL</sequence>
<keyword evidence="3" id="KW-1185">Reference proteome</keyword>
<protein>
    <recommendedName>
        <fullName evidence="4">Secreted protein</fullName>
    </recommendedName>
</protein>
<feature type="signal peptide" evidence="1">
    <location>
        <begin position="1"/>
        <end position="26"/>
    </location>
</feature>
<gene>
    <name evidence="2" type="ORF">LX32DRAFT_120226</name>
</gene>
<dbReference type="EMBL" id="MU842979">
    <property type="protein sequence ID" value="KAK2023969.1"/>
    <property type="molecule type" value="Genomic_DNA"/>
</dbReference>
<comment type="caution">
    <text evidence="2">The sequence shown here is derived from an EMBL/GenBank/DDBJ whole genome shotgun (WGS) entry which is preliminary data.</text>
</comment>